<evidence type="ECO:0000313" key="9">
    <source>
        <dbReference type="EMBL" id="SFA78279.1"/>
    </source>
</evidence>
<dbReference type="InterPro" id="IPR003395">
    <property type="entry name" value="RecF/RecN/SMC_N"/>
</dbReference>
<dbReference type="CDD" id="cd03278">
    <property type="entry name" value="ABC_SMC_barmotin"/>
    <property type="match status" value="1"/>
</dbReference>
<dbReference type="PIRSF" id="PIRSF005719">
    <property type="entry name" value="SMC"/>
    <property type="match status" value="1"/>
</dbReference>
<dbReference type="EMBL" id="FOJY01000002">
    <property type="protein sequence ID" value="SFA78279.1"/>
    <property type="molecule type" value="Genomic_DNA"/>
</dbReference>
<name>A0A1I0VP60_9FIRM</name>
<proteinExistence type="inferred from homology"/>
<keyword evidence="10" id="KW-1185">Reference proteome</keyword>
<dbReference type="Gene3D" id="3.30.70.1620">
    <property type="match status" value="1"/>
</dbReference>
<feature type="domain" description="SMC hinge" evidence="8">
    <location>
        <begin position="521"/>
        <end position="638"/>
    </location>
</feature>
<dbReference type="STRING" id="1120918.SAMN05216249_102124"/>
<gene>
    <name evidence="7" type="primary">smc</name>
    <name evidence="9" type="ORF">SAMN05216249_102124</name>
</gene>
<dbReference type="InterPro" id="IPR010935">
    <property type="entry name" value="SMC_hinge"/>
</dbReference>
<evidence type="ECO:0000256" key="2">
    <source>
        <dbReference type="ARBA" id="ARBA00022490"/>
    </source>
</evidence>
<evidence type="ECO:0000256" key="4">
    <source>
        <dbReference type="ARBA" id="ARBA00022840"/>
    </source>
</evidence>
<dbReference type="InterPro" id="IPR027417">
    <property type="entry name" value="P-loop_NTPase"/>
</dbReference>
<feature type="binding site" evidence="7">
    <location>
        <begin position="32"/>
        <end position="39"/>
    </location>
    <ligand>
        <name>ATP</name>
        <dbReference type="ChEBI" id="CHEBI:30616"/>
    </ligand>
</feature>
<keyword evidence="2 7" id="KW-0963">Cytoplasm</keyword>
<dbReference type="GO" id="GO:0030261">
    <property type="term" value="P:chromosome condensation"/>
    <property type="evidence" value="ECO:0007669"/>
    <property type="project" value="InterPro"/>
</dbReference>
<feature type="coiled-coil region" evidence="7">
    <location>
        <begin position="234"/>
        <end position="387"/>
    </location>
</feature>
<accession>A0A1I0VP60</accession>
<dbReference type="FunFam" id="3.40.50.300:FF:000984">
    <property type="entry name" value="Chromosome partition protein Smc"/>
    <property type="match status" value="1"/>
</dbReference>
<dbReference type="InterPro" id="IPR011890">
    <property type="entry name" value="SMC_prok"/>
</dbReference>
<reference evidence="9 10" key="1">
    <citation type="submission" date="2016-10" db="EMBL/GenBank/DDBJ databases">
        <authorList>
            <person name="de Groot N.N."/>
        </authorList>
    </citation>
    <scope>NUCLEOTIDE SEQUENCE [LARGE SCALE GENOMIC DNA]</scope>
    <source>
        <strain evidence="9 10">DSM 5522</strain>
    </source>
</reference>
<dbReference type="Gene3D" id="1.20.1060.20">
    <property type="match status" value="1"/>
</dbReference>
<dbReference type="OrthoDB" id="9808768at2"/>
<dbReference type="Pfam" id="PF06470">
    <property type="entry name" value="SMC_hinge"/>
    <property type="match status" value="1"/>
</dbReference>
<dbReference type="InterPro" id="IPR024704">
    <property type="entry name" value="SMC"/>
</dbReference>
<evidence type="ECO:0000256" key="5">
    <source>
        <dbReference type="ARBA" id="ARBA00023054"/>
    </source>
</evidence>
<dbReference type="RefSeq" id="WP_092870157.1">
    <property type="nucleotide sequence ID" value="NZ_FOJY01000002.1"/>
</dbReference>
<dbReference type="PANTHER" id="PTHR43977">
    <property type="entry name" value="STRUCTURAL MAINTENANCE OF CHROMOSOMES PROTEIN 3"/>
    <property type="match status" value="1"/>
</dbReference>
<dbReference type="GO" id="GO:0007062">
    <property type="term" value="P:sister chromatid cohesion"/>
    <property type="evidence" value="ECO:0007669"/>
    <property type="project" value="InterPro"/>
</dbReference>
<dbReference type="SUPFAM" id="SSF75553">
    <property type="entry name" value="Smc hinge domain"/>
    <property type="match status" value="1"/>
</dbReference>
<keyword evidence="5 7" id="KW-0175">Coiled coil</keyword>
<dbReference type="Gene3D" id="3.40.50.300">
    <property type="entry name" value="P-loop containing nucleotide triphosphate hydrolases"/>
    <property type="match status" value="2"/>
</dbReference>
<dbReference type="Pfam" id="PF02463">
    <property type="entry name" value="SMC_N"/>
    <property type="match status" value="2"/>
</dbReference>
<dbReference type="HAMAP" id="MF_01894">
    <property type="entry name" value="Smc_prok"/>
    <property type="match status" value="1"/>
</dbReference>
<feature type="coiled-coil region" evidence="7">
    <location>
        <begin position="728"/>
        <end position="937"/>
    </location>
</feature>
<sequence length="1188" mass="137081">MYLKSIEVQGFKSFATKLHFDFHEGITAIVGPNGSGKSNVADAVRWVLGEQSAKQLRGASMQDVIFAGTENRKPVGFAYVAITFDNSDHVLQTDYSEVTVSRRVYRSGESEYMINKAHCRLKDVNELFYDTGIGKEGYSIIGQGQIEKIINGRPEDRRELFDEAAGIVKFKRRKTEALKELADEEANLERINDIVSELEKQVIPLEKQSVKAREFLALKEEQKKYDINLFLLDEEQLKNQIGAIEKNLDITTNDYNQAKDAYDSLKIKYEELKKELEKTEEEISFNQEAIKNYDLEKEKKEGEIKVFKEQLNTLMEKISSSKNQKEDIDSKILQKEKNLSEYRKIYEDTKEELAIVLKKKENFDKEVAVLEEENKKLSDKIGSNKQEVLDYLSKMGDIRVELQRIETLLDSEKKRQTELEKGNEGIINDKENAISEISLLENKKEEISKEIEDLQSLVNQLNKKNDDIKIKTNKKREEIDLLNQDFHKIKARYDFLKNVSEKYEGYSEGVKKVMEQKSYNPGILGVIADIISANQKYELAIETALGGNLRNILTKDEATAKSMIAFLKKNKYGRVTFLPLEYYKNKKINKNTDVLNEKGVLGYAGSLVNFNEEYKGVVEYLLGKCLVVDNIDNATVVSKKYSHSIKIVTLEGDLLSVGGSLTGGAYKNNSNLLSRKREIGELKDKVLLVKDKIKGIYDEIETFNKEKEDIKYNLLKNNEKYHSLNLNLNTTKINLDAAIKRKEDMEKMALKRQSDMEEIESLVEKYNKESDSLNIKMEEFSNKIKDLRQKNDELEINFEEKKKKLDSLNNSFSKNNIKYFSLMEKEENAAENLSRVEKEIQDLKADIESFESNTSLYEENYKEKLKEIEEYENIIKENENKKEELIARAKELEENKHQVTSQNDEFFENRESLSLDMNRLDKEILRLNNRKENLNIKMQDTANYIWEEYQLTYHSALEFKDNNYEDSNVLKNLLGDIKQKIKALGEVNVNAIEEYKEIHERYDFLKTQQNDLIDGKNELLQVISKLEAGMRKQFAENFKKINDEFDRVFKKLFAGGRGTLEIMSDDDIIESGIQISVQPPGKKLSNMMQLSGGEKALSAIALLFAIQNLKPSPFCLLDEIEAALDDSNVDRYASYLHKLSDNTQFIVITHRRGTMASADRLYGITMQEKGVSTLVSVNLIEEELQNET</sequence>
<dbReference type="GO" id="GO:0003677">
    <property type="term" value="F:DNA binding"/>
    <property type="evidence" value="ECO:0007669"/>
    <property type="project" value="UniProtKB-UniRule"/>
</dbReference>
<keyword evidence="3 7" id="KW-0547">Nucleotide-binding</keyword>
<dbReference type="GO" id="GO:0005737">
    <property type="term" value="C:cytoplasm"/>
    <property type="evidence" value="ECO:0007669"/>
    <property type="project" value="UniProtKB-SubCell"/>
</dbReference>
<comment type="function">
    <text evidence="7">Required for chromosome condensation and partitioning.</text>
</comment>
<evidence type="ECO:0000256" key="1">
    <source>
        <dbReference type="ARBA" id="ARBA00004496"/>
    </source>
</evidence>
<keyword evidence="4 7" id="KW-0067">ATP-binding</keyword>
<dbReference type="InterPro" id="IPR036277">
    <property type="entry name" value="SMC_hinge_sf"/>
</dbReference>
<dbReference type="GO" id="GO:0007059">
    <property type="term" value="P:chromosome segregation"/>
    <property type="evidence" value="ECO:0007669"/>
    <property type="project" value="UniProtKB-UniRule"/>
</dbReference>
<comment type="subunit">
    <text evidence="7">Homodimer.</text>
</comment>
<dbReference type="Proteomes" id="UP000198838">
    <property type="component" value="Unassembled WGS sequence"/>
</dbReference>
<evidence type="ECO:0000256" key="6">
    <source>
        <dbReference type="ARBA" id="ARBA00023125"/>
    </source>
</evidence>
<feature type="coiled-coil region" evidence="7">
    <location>
        <begin position="167"/>
        <end position="201"/>
    </location>
</feature>
<dbReference type="FunFam" id="3.40.50.300:FF:000901">
    <property type="entry name" value="Chromosome partition protein Smc"/>
    <property type="match status" value="1"/>
</dbReference>
<organism evidence="9 10">
    <name type="scientific">Acetitomaculum ruminis DSM 5522</name>
    <dbReference type="NCBI Taxonomy" id="1120918"/>
    <lineage>
        <taxon>Bacteria</taxon>
        <taxon>Bacillati</taxon>
        <taxon>Bacillota</taxon>
        <taxon>Clostridia</taxon>
        <taxon>Lachnospirales</taxon>
        <taxon>Lachnospiraceae</taxon>
        <taxon>Acetitomaculum</taxon>
    </lineage>
</organism>
<dbReference type="AlphaFoldDB" id="A0A1I0VP60"/>
<protein>
    <recommendedName>
        <fullName evidence="7">Chromosome partition protein Smc</fullName>
    </recommendedName>
</protein>
<evidence type="ECO:0000256" key="7">
    <source>
        <dbReference type="HAMAP-Rule" id="MF_01894"/>
    </source>
</evidence>
<comment type="similarity">
    <text evidence="7">Belongs to the SMC family.</text>
</comment>
<dbReference type="NCBIfam" id="TIGR02168">
    <property type="entry name" value="SMC_prok_B"/>
    <property type="match status" value="1"/>
</dbReference>
<keyword evidence="6 7" id="KW-0238">DNA-binding</keyword>
<comment type="domain">
    <text evidence="7">Contains large globular domains required for ATP hydrolysis at each terminus and a third globular domain forming a flexible hinge near the middle of the molecule. These domains are separated by coiled-coil structures.</text>
</comment>
<evidence type="ECO:0000313" key="10">
    <source>
        <dbReference type="Proteomes" id="UP000198838"/>
    </source>
</evidence>
<dbReference type="SUPFAM" id="SSF52540">
    <property type="entry name" value="P-loop containing nucleoside triphosphate hydrolases"/>
    <property type="match status" value="1"/>
</dbReference>
<dbReference type="GO" id="GO:0005524">
    <property type="term" value="F:ATP binding"/>
    <property type="evidence" value="ECO:0007669"/>
    <property type="project" value="UniProtKB-UniRule"/>
</dbReference>
<dbReference type="GO" id="GO:0005694">
    <property type="term" value="C:chromosome"/>
    <property type="evidence" value="ECO:0007669"/>
    <property type="project" value="InterPro"/>
</dbReference>
<dbReference type="SMART" id="SM00968">
    <property type="entry name" value="SMC_hinge"/>
    <property type="match status" value="1"/>
</dbReference>
<evidence type="ECO:0000256" key="3">
    <source>
        <dbReference type="ARBA" id="ARBA00022741"/>
    </source>
</evidence>
<comment type="subcellular location">
    <subcellularLocation>
        <location evidence="1 7">Cytoplasm</location>
    </subcellularLocation>
</comment>
<dbReference type="GO" id="GO:0006260">
    <property type="term" value="P:DNA replication"/>
    <property type="evidence" value="ECO:0007669"/>
    <property type="project" value="UniProtKB-UniRule"/>
</dbReference>
<feature type="coiled-coil region" evidence="7">
    <location>
        <begin position="423"/>
        <end position="478"/>
    </location>
</feature>
<evidence type="ECO:0000259" key="8">
    <source>
        <dbReference type="SMART" id="SM00968"/>
    </source>
</evidence>
<dbReference type="GO" id="GO:0016887">
    <property type="term" value="F:ATP hydrolysis activity"/>
    <property type="evidence" value="ECO:0007669"/>
    <property type="project" value="InterPro"/>
</dbReference>